<evidence type="ECO:0000256" key="3">
    <source>
        <dbReference type="ARBA" id="ARBA00023136"/>
    </source>
</evidence>
<evidence type="ECO:0000313" key="7">
    <source>
        <dbReference type="EMBL" id="KZD08346.1"/>
    </source>
</evidence>
<feature type="transmembrane region" description="Helical" evidence="5">
    <location>
        <begin position="265"/>
        <end position="284"/>
    </location>
</feature>
<feature type="region of interest" description="Disordered" evidence="4">
    <location>
        <begin position="394"/>
        <end position="420"/>
    </location>
</feature>
<reference evidence="7 8" key="1">
    <citation type="submission" date="2015-12" db="EMBL/GenBank/DDBJ databases">
        <title>Genome sequence of Oceanibaculum pacificum MCCC 1A02656.</title>
        <authorList>
            <person name="Lu L."/>
            <person name="Lai Q."/>
            <person name="Shao Z."/>
            <person name="Qian P."/>
        </authorList>
    </citation>
    <scope>NUCLEOTIDE SEQUENCE [LARGE SCALE GENOMIC DNA]</scope>
    <source>
        <strain evidence="7 8">MCCC 1A02656</strain>
    </source>
</reference>
<feature type="transmembrane region" description="Helical" evidence="5">
    <location>
        <begin position="102"/>
        <end position="120"/>
    </location>
</feature>
<evidence type="ECO:0000256" key="4">
    <source>
        <dbReference type="SAM" id="MobiDB-lite"/>
    </source>
</evidence>
<evidence type="ECO:0000256" key="2">
    <source>
        <dbReference type="ARBA" id="ARBA00022989"/>
    </source>
</evidence>
<dbReference type="InterPro" id="IPR020846">
    <property type="entry name" value="MFS_dom"/>
</dbReference>
<protein>
    <recommendedName>
        <fullName evidence="6">Major facilitator superfamily (MFS) profile domain-containing protein</fullName>
    </recommendedName>
</protein>
<feature type="compositionally biased region" description="Polar residues" evidence="4">
    <location>
        <begin position="394"/>
        <end position="411"/>
    </location>
</feature>
<dbReference type="Pfam" id="PF07690">
    <property type="entry name" value="MFS_1"/>
    <property type="match status" value="1"/>
</dbReference>
<organism evidence="7 8">
    <name type="scientific">Oceanibaculum pacificum</name>
    <dbReference type="NCBI Taxonomy" id="580166"/>
    <lineage>
        <taxon>Bacteria</taxon>
        <taxon>Pseudomonadati</taxon>
        <taxon>Pseudomonadota</taxon>
        <taxon>Alphaproteobacteria</taxon>
        <taxon>Rhodospirillales</taxon>
        <taxon>Oceanibaculaceae</taxon>
        <taxon>Oceanibaculum</taxon>
    </lineage>
</organism>
<dbReference type="PROSITE" id="PS50850">
    <property type="entry name" value="MFS"/>
    <property type="match status" value="1"/>
</dbReference>
<evidence type="ECO:0000256" key="1">
    <source>
        <dbReference type="ARBA" id="ARBA00022692"/>
    </source>
</evidence>
<dbReference type="Proteomes" id="UP000076400">
    <property type="component" value="Unassembled WGS sequence"/>
</dbReference>
<dbReference type="STRING" id="580166.AUP43_01720"/>
<sequence length="420" mass="43936">MRDAIPAILAIVLGVMILQLGNGLIGVLVPLRMGMEGLSPSMVGVVATFYSLGFLAGCFVVPQLVRRIGHIRAFAVFAAVVSAGTLGLTLAVDWMLWSGIRFLLGICMAGLFSVAESWIVAQAPQAIKGRVLSFYMVCNKLTLVGGQMLVSVADPISIGFFLLISACASLSLVPVALTRAATPAIPSVSMLSLRELYAIAPAALVGCFSSGLTNAAVIGLLPIYGLQVGFGVGAIAGLVSVMQLGSLLAQWPLGWMSDRIDRRQVIVAGLGVVVVTSAVIALFGGQLPSWSIYIIFALWGATGLSVYAICIAHASDFAEPSKMVPLTSSLLLTWALGSAVGPIVASYAMEVMGPGGLFVYAGVIATLTGGFVTYRMTRRAPVPVDQREKFVNMPATSPQVSKMNPRAQQDTPAPDDMSVK</sequence>
<feature type="transmembrane region" description="Helical" evidence="5">
    <location>
        <begin position="132"/>
        <end position="150"/>
    </location>
</feature>
<dbReference type="InterPro" id="IPR036259">
    <property type="entry name" value="MFS_trans_sf"/>
</dbReference>
<dbReference type="OrthoDB" id="9810614at2"/>
<proteinExistence type="predicted"/>
<evidence type="ECO:0000256" key="5">
    <source>
        <dbReference type="SAM" id="Phobius"/>
    </source>
</evidence>
<comment type="caution">
    <text evidence="7">The sequence shown here is derived from an EMBL/GenBank/DDBJ whole genome shotgun (WGS) entry which is preliminary data.</text>
</comment>
<keyword evidence="1 5" id="KW-0812">Transmembrane</keyword>
<dbReference type="SUPFAM" id="SSF103473">
    <property type="entry name" value="MFS general substrate transporter"/>
    <property type="match status" value="1"/>
</dbReference>
<dbReference type="RefSeq" id="WP_067555710.1">
    <property type="nucleotide sequence ID" value="NZ_LPXN01000105.1"/>
</dbReference>
<dbReference type="InterPro" id="IPR011701">
    <property type="entry name" value="MFS"/>
</dbReference>
<dbReference type="PANTHER" id="PTHR23521:SF3">
    <property type="entry name" value="MFS TRANSPORTER"/>
    <property type="match status" value="1"/>
</dbReference>
<dbReference type="PANTHER" id="PTHR23521">
    <property type="entry name" value="TRANSPORTER MFS SUPERFAMILY"/>
    <property type="match status" value="1"/>
</dbReference>
<keyword evidence="3 5" id="KW-0472">Membrane</keyword>
<evidence type="ECO:0000259" key="6">
    <source>
        <dbReference type="PROSITE" id="PS50850"/>
    </source>
</evidence>
<feature type="transmembrane region" description="Helical" evidence="5">
    <location>
        <begin position="324"/>
        <end position="345"/>
    </location>
</feature>
<name>A0A154W483_9PROT</name>
<feature type="transmembrane region" description="Helical" evidence="5">
    <location>
        <begin position="7"/>
        <end position="29"/>
    </location>
</feature>
<evidence type="ECO:0000313" key="8">
    <source>
        <dbReference type="Proteomes" id="UP000076400"/>
    </source>
</evidence>
<dbReference type="CDD" id="cd17477">
    <property type="entry name" value="MFS_YcaD_like"/>
    <property type="match status" value="1"/>
</dbReference>
<feature type="transmembrane region" description="Helical" evidence="5">
    <location>
        <begin position="198"/>
        <end position="224"/>
    </location>
</feature>
<keyword evidence="8" id="KW-1185">Reference proteome</keyword>
<dbReference type="InterPro" id="IPR047200">
    <property type="entry name" value="MFS_YcaD-like"/>
</dbReference>
<gene>
    <name evidence="7" type="ORF">AUP43_01720</name>
</gene>
<dbReference type="GO" id="GO:0022857">
    <property type="term" value="F:transmembrane transporter activity"/>
    <property type="evidence" value="ECO:0007669"/>
    <property type="project" value="InterPro"/>
</dbReference>
<dbReference type="AlphaFoldDB" id="A0A154W483"/>
<feature type="domain" description="Major facilitator superfamily (MFS) profile" evidence="6">
    <location>
        <begin position="7"/>
        <end position="380"/>
    </location>
</feature>
<feature type="transmembrane region" description="Helical" evidence="5">
    <location>
        <begin position="41"/>
        <end position="61"/>
    </location>
</feature>
<feature type="transmembrane region" description="Helical" evidence="5">
    <location>
        <begin position="357"/>
        <end position="377"/>
    </location>
</feature>
<feature type="transmembrane region" description="Helical" evidence="5">
    <location>
        <begin position="156"/>
        <end position="177"/>
    </location>
</feature>
<feature type="transmembrane region" description="Helical" evidence="5">
    <location>
        <begin position="230"/>
        <end position="253"/>
    </location>
</feature>
<dbReference type="GO" id="GO:0005886">
    <property type="term" value="C:plasma membrane"/>
    <property type="evidence" value="ECO:0007669"/>
    <property type="project" value="TreeGrafter"/>
</dbReference>
<accession>A0A154W483</accession>
<feature type="transmembrane region" description="Helical" evidence="5">
    <location>
        <begin position="73"/>
        <end position="96"/>
    </location>
</feature>
<dbReference type="EMBL" id="LPXN01000105">
    <property type="protein sequence ID" value="KZD08346.1"/>
    <property type="molecule type" value="Genomic_DNA"/>
</dbReference>
<feature type="transmembrane region" description="Helical" evidence="5">
    <location>
        <begin position="290"/>
        <end position="312"/>
    </location>
</feature>
<dbReference type="Gene3D" id="1.20.1250.20">
    <property type="entry name" value="MFS general substrate transporter like domains"/>
    <property type="match status" value="2"/>
</dbReference>
<keyword evidence="2 5" id="KW-1133">Transmembrane helix</keyword>